<dbReference type="GeneID" id="25905153"/>
<keyword evidence="3" id="KW-1185">Reference proteome</keyword>
<name>A0A0L0G2R5_9EUKA</name>
<dbReference type="AlphaFoldDB" id="A0A0L0G2R5"/>
<evidence type="ECO:0000313" key="2">
    <source>
        <dbReference type="EMBL" id="KNC83091.1"/>
    </source>
</evidence>
<protein>
    <submittedName>
        <fullName evidence="2">Uncharacterized protein</fullName>
    </submittedName>
</protein>
<evidence type="ECO:0000313" key="3">
    <source>
        <dbReference type="Proteomes" id="UP000054560"/>
    </source>
</evidence>
<sequence>MRQLVEKLAWQEGAVGEAEEPSSGFGEDGEPQQEQDGTVDRIRTPSPGRRGEGADVWSAVHDGKRKLPEAQSGMRKQPPKMSGRRQPPSS</sequence>
<accession>A0A0L0G2R5</accession>
<dbReference type="EMBL" id="KQ241865">
    <property type="protein sequence ID" value="KNC83091.1"/>
    <property type="molecule type" value="Genomic_DNA"/>
</dbReference>
<dbReference type="RefSeq" id="XP_014156993.1">
    <property type="nucleotide sequence ID" value="XM_014301518.1"/>
</dbReference>
<feature type="compositionally biased region" description="Basic and acidic residues" evidence="1">
    <location>
        <begin position="38"/>
        <end position="53"/>
    </location>
</feature>
<organism evidence="2 3">
    <name type="scientific">Sphaeroforma arctica JP610</name>
    <dbReference type="NCBI Taxonomy" id="667725"/>
    <lineage>
        <taxon>Eukaryota</taxon>
        <taxon>Ichthyosporea</taxon>
        <taxon>Ichthyophonida</taxon>
        <taxon>Sphaeroforma</taxon>
    </lineage>
</organism>
<proteinExistence type="predicted"/>
<evidence type="ECO:0000256" key="1">
    <source>
        <dbReference type="SAM" id="MobiDB-lite"/>
    </source>
</evidence>
<reference evidence="2 3" key="1">
    <citation type="submission" date="2011-02" db="EMBL/GenBank/DDBJ databases">
        <title>The Genome Sequence of Sphaeroforma arctica JP610.</title>
        <authorList>
            <consortium name="The Broad Institute Genome Sequencing Platform"/>
            <person name="Russ C."/>
            <person name="Cuomo C."/>
            <person name="Young S.K."/>
            <person name="Zeng Q."/>
            <person name="Gargeya S."/>
            <person name="Alvarado L."/>
            <person name="Berlin A."/>
            <person name="Chapman S.B."/>
            <person name="Chen Z."/>
            <person name="Freedman E."/>
            <person name="Gellesch M."/>
            <person name="Goldberg J."/>
            <person name="Griggs A."/>
            <person name="Gujja S."/>
            <person name="Heilman E."/>
            <person name="Heiman D."/>
            <person name="Howarth C."/>
            <person name="Mehta T."/>
            <person name="Neiman D."/>
            <person name="Pearson M."/>
            <person name="Roberts A."/>
            <person name="Saif S."/>
            <person name="Shea T."/>
            <person name="Shenoy N."/>
            <person name="Sisk P."/>
            <person name="Stolte C."/>
            <person name="Sykes S."/>
            <person name="White J."/>
            <person name="Yandava C."/>
            <person name="Burger G."/>
            <person name="Gray M.W."/>
            <person name="Holland P.W.H."/>
            <person name="King N."/>
            <person name="Lang F.B.F."/>
            <person name="Roger A.J."/>
            <person name="Ruiz-Trillo I."/>
            <person name="Haas B."/>
            <person name="Nusbaum C."/>
            <person name="Birren B."/>
        </authorList>
    </citation>
    <scope>NUCLEOTIDE SEQUENCE [LARGE SCALE GENOMIC DNA]</scope>
    <source>
        <strain evidence="2 3">JP610</strain>
    </source>
</reference>
<gene>
    <name evidence="2" type="ORF">SARC_04649</name>
</gene>
<dbReference type="Proteomes" id="UP000054560">
    <property type="component" value="Unassembled WGS sequence"/>
</dbReference>
<feature type="region of interest" description="Disordered" evidence="1">
    <location>
        <begin position="1"/>
        <end position="90"/>
    </location>
</feature>